<gene>
    <name evidence="2" type="ORF">IscW_ISCW007756</name>
</gene>
<dbReference type="VEuPathDB" id="VectorBase:ISCI007756"/>
<keyword evidence="2" id="KW-0808">Transferase</keyword>
<feature type="domain" description="GST C-terminal" evidence="1">
    <location>
        <begin position="1"/>
        <end position="83"/>
    </location>
</feature>
<name>B7PV01_IXOSC</name>
<dbReference type="VEuPathDB" id="VectorBase:ISCW007756"/>
<dbReference type="Gene3D" id="1.20.1050.130">
    <property type="match status" value="1"/>
</dbReference>
<dbReference type="EMBL" id="ABJB010981292">
    <property type="status" value="NOT_ANNOTATED_CDS"/>
    <property type="molecule type" value="Genomic_DNA"/>
</dbReference>
<evidence type="ECO:0000313" key="4">
    <source>
        <dbReference type="Proteomes" id="UP000001555"/>
    </source>
</evidence>
<organism>
    <name type="scientific">Ixodes scapularis</name>
    <name type="common">Black-legged tick</name>
    <name type="synonym">Deer tick</name>
    <dbReference type="NCBI Taxonomy" id="6945"/>
    <lineage>
        <taxon>Eukaryota</taxon>
        <taxon>Metazoa</taxon>
        <taxon>Ecdysozoa</taxon>
        <taxon>Arthropoda</taxon>
        <taxon>Chelicerata</taxon>
        <taxon>Arachnida</taxon>
        <taxon>Acari</taxon>
        <taxon>Parasitiformes</taxon>
        <taxon>Ixodida</taxon>
        <taxon>Ixodoidea</taxon>
        <taxon>Ixodidae</taxon>
        <taxon>Ixodinae</taxon>
        <taxon>Ixodes</taxon>
    </lineage>
</organism>
<dbReference type="InterPro" id="IPR004046">
    <property type="entry name" value="GST_C"/>
</dbReference>
<evidence type="ECO:0000259" key="1">
    <source>
        <dbReference type="PROSITE" id="PS50405"/>
    </source>
</evidence>
<keyword evidence="4" id="KW-1185">Reference proteome</keyword>
<evidence type="ECO:0000313" key="2">
    <source>
        <dbReference type="EMBL" id="EEC10423.1"/>
    </source>
</evidence>
<dbReference type="FunFam" id="1.20.1050.130:FF:000022">
    <property type="entry name" value="Glutathione S-transferase, putative"/>
    <property type="match status" value="1"/>
</dbReference>
<dbReference type="Pfam" id="PF14497">
    <property type="entry name" value="GST_C_3"/>
    <property type="match status" value="1"/>
</dbReference>
<reference evidence="2 4" key="1">
    <citation type="submission" date="2008-03" db="EMBL/GenBank/DDBJ databases">
        <title>Annotation of Ixodes scapularis.</title>
        <authorList>
            <consortium name="Ixodes scapularis Genome Project Consortium"/>
            <person name="Caler E."/>
            <person name="Hannick L.I."/>
            <person name="Bidwell S."/>
            <person name="Joardar V."/>
            <person name="Thiagarajan M."/>
            <person name="Amedeo P."/>
            <person name="Galinsky K.J."/>
            <person name="Schobel S."/>
            <person name="Inman J."/>
            <person name="Hostetler J."/>
            <person name="Miller J."/>
            <person name="Hammond M."/>
            <person name="Megy K."/>
            <person name="Lawson D."/>
            <person name="Kodira C."/>
            <person name="Sutton G."/>
            <person name="Meyer J."/>
            <person name="Hill C.A."/>
            <person name="Birren B."/>
            <person name="Nene V."/>
            <person name="Collins F."/>
            <person name="Alarcon-Chaidez F."/>
            <person name="Wikel S."/>
            <person name="Strausberg R."/>
        </authorList>
    </citation>
    <scope>NUCLEOTIDE SEQUENCE [LARGE SCALE GENOMIC DNA]</scope>
    <source>
        <strain evidence="4">Wikel</strain>
        <strain evidence="2">Wikel colony</strain>
    </source>
</reference>
<protein>
    <submittedName>
        <fullName evidence="2 3">Glutathione S-transferase, putative</fullName>
    </submittedName>
</protein>
<dbReference type="EnsemblMetazoa" id="ISCW007756-RA">
    <property type="protein sequence ID" value="ISCW007756-PA"/>
    <property type="gene ID" value="ISCW007756"/>
</dbReference>
<evidence type="ECO:0000313" key="3">
    <source>
        <dbReference type="EnsemblMetazoa" id="ISCW007756-PA"/>
    </source>
</evidence>
<dbReference type="PROSITE" id="PS50405">
    <property type="entry name" value="GST_CTER"/>
    <property type="match status" value="1"/>
</dbReference>
<dbReference type="STRING" id="6945.B7PV01"/>
<dbReference type="OrthoDB" id="414243at2759"/>
<dbReference type="AlphaFoldDB" id="B7PV01"/>
<accession>B7PV01</accession>
<dbReference type="VEuPathDB" id="VectorBase:ISCP_004564"/>
<dbReference type="InParanoid" id="B7PV01"/>
<dbReference type="Proteomes" id="UP000001555">
    <property type="component" value="Unassembled WGS sequence"/>
</dbReference>
<proteinExistence type="predicted"/>
<dbReference type="EMBL" id="DS796482">
    <property type="protein sequence ID" value="EEC10423.1"/>
    <property type="molecule type" value="Genomic_DNA"/>
</dbReference>
<dbReference type="InterPro" id="IPR010987">
    <property type="entry name" value="Glutathione-S-Trfase_C-like"/>
</dbReference>
<dbReference type="InterPro" id="IPR036282">
    <property type="entry name" value="Glutathione-S-Trfase_C_sf"/>
</dbReference>
<sequence>MRPYEEKLGEVLGPWAVHLQGRQWVLGDRLTYVDFLLYEGLDWHRLWKADVFKNYPILDAYVRKFEDLPNLKTYFQSHMYYRFPIFGPLAKWGFNECDK</sequence>
<reference evidence="3" key="2">
    <citation type="submission" date="2020-05" db="UniProtKB">
        <authorList>
            <consortium name="EnsemblMetazoa"/>
        </authorList>
    </citation>
    <scope>IDENTIFICATION</scope>
    <source>
        <strain evidence="3">wikel</strain>
    </source>
</reference>
<dbReference type="SUPFAM" id="SSF47616">
    <property type="entry name" value="GST C-terminal domain-like"/>
    <property type="match status" value="1"/>
</dbReference>
<dbReference type="HOGENOM" id="CLU_039475_2_2_1"/>
<dbReference type="GO" id="GO:0016740">
    <property type="term" value="F:transferase activity"/>
    <property type="evidence" value="ECO:0007669"/>
    <property type="project" value="UniProtKB-KW"/>
</dbReference>
<dbReference type="PaxDb" id="6945-B7PV01"/>